<gene>
    <name evidence="1" type="ORF">ABID21_003832</name>
</gene>
<accession>A0ABV2HB29</accession>
<dbReference type="RefSeq" id="WP_281433391.1">
    <property type="nucleotide sequence ID" value="NZ_JALJRA010000016.1"/>
</dbReference>
<evidence type="ECO:0000313" key="2">
    <source>
        <dbReference type="Proteomes" id="UP001549031"/>
    </source>
</evidence>
<name>A0ABV2HB29_9HYPH</name>
<protein>
    <submittedName>
        <fullName evidence="1">Uncharacterized protein</fullName>
    </submittedName>
</protein>
<proteinExistence type="predicted"/>
<reference evidence="1 2" key="1">
    <citation type="submission" date="2024-06" db="EMBL/GenBank/DDBJ databases">
        <title>Genomic Encyclopedia of Type Strains, Phase IV (KMG-IV): sequencing the most valuable type-strain genomes for metagenomic binning, comparative biology and taxonomic classification.</title>
        <authorList>
            <person name="Goeker M."/>
        </authorList>
    </citation>
    <scope>NUCLEOTIDE SEQUENCE [LARGE SCALE GENOMIC DNA]</scope>
    <source>
        <strain evidence="1 2">DSM 105042</strain>
    </source>
</reference>
<organism evidence="1 2">
    <name type="scientific">Pseudorhizobium tarimense</name>
    <dbReference type="NCBI Taxonomy" id="1079109"/>
    <lineage>
        <taxon>Bacteria</taxon>
        <taxon>Pseudomonadati</taxon>
        <taxon>Pseudomonadota</taxon>
        <taxon>Alphaproteobacteria</taxon>
        <taxon>Hyphomicrobiales</taxon>
        <taxon>Rhizobiaceae</taxon>
        <taxon>Rhizobium/Agrobacterium group</taxon>
        <taxon>Pseudorhizobium</taxon>
    </lineage>
</organism>
<dbReference type="Proteomes" id="UP001549031">
    <property type="component" value="Unassembled WGS sequence"/>
</dbReference>
<evidence type="ECO:0000313" key="1">
    <source>
        <dbReference type="EMBL" id="MET3587704.1"/>
    </source>
</evidence>
<comment type="caution">
    <text evidence="1">The sequence shown here is derived from an EMBL/GenBank/DDBJ whole genome shotgun (WGS) entry which is preliminary data.</text>
</comment>
<dbReference type="EMBL" id="JBEPLJ010000015">
    <property type="protein sequence ID" value="MET3587704.1"/>
    <property type="molecule type" value="Genomic_DNA"/>
</dbReference>
<keyword evidence="2" id="KW-1185">Reference proteome</keyword>
<sequence>MNTKTIVREVIFRQHFLLPGVERLIHLVTSRFRLSKSRSM</sequence>